<evidence type="ECO:0000256" key="1">
    <source>
        <dbReference type="ARBA" id="ARBA00008106"/>
    </source>
</evidence>
<dbReference type="OrthoDB" id="40579at2759"/>
<dbReference type="InterPro" id="IPR006328">
    <property type="entry name" value="2-HAD"/>
</dbReference>
<dbReference type="NCBIfam" id="TIGR01428">
    <property type="entry name" value="HAD_type_II"/>
    <property type="match status" value="1"/>
</dbReference>
<dbReference type="InterPro" id="IPR006439">
    <property type="entry name" value="HAD-SF_hydro_IA"/>
</dbReference>
<keyword evidence="4" id="KW-1185">Reference proteome</keyword>
<accession>A0A9P6VQP7</accession>
<sequence length="275" mass="31265">MSSSMSNIRALTFDVFGTVVDWRTTVTSTLIQCARAQVSSSSRSAGLSPAIRTRLSQMRDEEWGQFAQEWRDSYKKFVKEFVPGETEWRDIDTHHHLSLIDLLKKWRLENLYTEEEVEELSLVWHYLDPWADSSAGIQKLGTKFITSTLSNGNQSLLKDLNKHGMLGFQKLQSGADFKAYKPHPSVYKGAAKAMGLEPEEIAMVAAHLNDLTAARACGFKTIYVERKSEEDWKPEQDEYKEAMTWVDMWVSEKEDGFLEVAKRFGLGLDVASHGT</sequence>
<dbReference type="PANTHER" id="PTHR43316:SF3">
    <property type="entry name" value="HALOACID DEHALOGENASE, TYPE II (AFU_ORTHOLOGUE AFUA_2G07750)-RELATED"/>
    <property type="match status" value="1"/>
</dbReference>
<dbReference type="PRINTS" id="PR00413">
    <property type="entry name" value="HADHALOGNASE"/>
</dbReference>
<dbReference type="SUPFAM" id="SSF56784">
    <property type="entry name" value="HAD-like"/>
    <property type="match status" value="1"/>
</dbReference>
<name>A0A9P6VQP7_9HELO</name>
<keyword evidence="2" id="KW-0378">Hydrolase</keyword>
<organism evidence="3 4">
    <name type="scientific">Hyphodiscus hymeniophilus</name>
    <dbReference type="NCBI Taxonomy" id="353542"/>
    <lineage>
        <taxon>Eukaryota</taxon>
        <taxon>Fungi</taxon>
        <taxon>Dikarya</taxon>
        <taxon>Ascomycota</taxon>
        <taxon>Pezizomycotina</taxon>
        <taxon>Leotiomycetes</taxon>
        <taxon>Helotiales</taxon>
        <taxon>Hyphodiscaceae</taxon>
        <taxon>Hyphodiscus</taxon>
    </lineage>
</organism>
<dbReference type="InterPro" id="IPR051540">
    <property type="entry name" value="S-2-haloacid_dehalogenase"/>
</dbReference>
<evidence type="ECO:0000313" key="4">
    <source>
        <dbReference type="Proteomes" id="UP000785200"/>
    </source>
</evidence>
<dbReference type="InterPro" id="IPR023198">
    <property type="entry name" value="PGP-like_dom2"/>
</dbReference>
<evidence type="ECO:0000256" key="2">
    <source>
        <dbReference type="ARBA" id="ARBA00022801"/>
    </source>
</evidence>
<evidence type="ECO:0008006" key="5">
    <source>
        <dbReference type="Google" id="ProtNLM"/>
    </source>
</evidence>
<dbReference type="Pfam" id="PF00702">
    <property type="entry name" value="Hydrolase"/>
    <property type="match status" value="1"/>
</dbReference>
<proteinExistence type="inferred from homology"/>
<dbReference type="InterPro" id="IPR023214">
    <property type="entry name" value="HAD_sf"/>
</dbReference>
<dbReference type="Gene3D" id="1.10.150.240">
    <property type="entry name" value="Putative phosphatase, domain 2"/>
    <property type="match status" value="1"/>
</dbReference>
<reference evidence="3" key="1">
    <citation type="submission" date="2019-07" db="EMBL/GenBank/DDBJ databases">
        <title>Hyphodiscus hymeniophilus genome sequencing and assembly.</title>
        <authorList>
            <person name="Kramer G."/>
            <person name="Nodwell J."/>
        </authorList>
    </citation>
    <scope>NUCLEOTIDE SEQUENCE</scope>
    <source>
        <strain evidence="3">ATCC 34498</strain>
    </source>
</reference>
<dbReference type="NCBIfam" id="TIGR01493">
    <property type="entry name" value="HAD-SF-IA-v2"/>
    <property type="match status" value="1"/>
</dbReference>
<dbReference type="AlphaFoldDB" id="A0A9P6VQP7"/>
<dbReference type="Gene3D" id="3.40.50.1000">
    <property type="entry name" value="HAD superfamily/HAD-like"/>
    <property type="match status" value="1"/>
</dbReference>
<comment type="similarity">
    <text evidence="1">Belongs to the HAD-like hydrolase superfamily. S-2-haloalkanoic acid dehalogenase family.</text>
</comment>
<dbReference type="EMBL" id="VNKQ01000003">
    <property type="protein sequence ID" value="KAG0652427.1"/>
    <property type="molecule type" value="Genomic_DNA"/>
</dbReference>
<comment type="caution">
    <text evidence="3">The sequence shown here is derived from an EMBL/GenBank/DDBJ whole genome shotgun (WGS) entry which is preliminary data.</text>
</comment>
<gene>
    <name evidence="3" type="ORF">D0Z07_0998</name>
</gene>
<dbReference type="GO" id="GO:0016791">
    <property type="term" value="F:phosphatase activity"/>
    <property type="evidence" value="ECO:0007669"/>
    <property type="project" value="UniProtKB-ARBA"/>
</dbReference>
<dbReference type="PANTHER" id="PTHR43316">
    <property type="entry name" value="HYDROLASE, HALOACID DELAHOGENASE-RELATED"/>
    <property type="match status" value="1"/>
</dbReference>
<dbReference type="InterPro" id="IPR036412">
    <property type="entry name" value="HAD-like_sf"/>
</dbReference>
<evidence type="ECO:0000313" key="3">
    <source>
        <dbReference type="EMBL" id="KAG0652427.1"/>
    </source>
</evidence>
<dbReference type="GO" id="GO:0019120">
    <property type="term" value="F:hydrolase activity, acting on acid halide bonds, in C-halide compounds"/>
    <property type="evidence" value="ECO:0007669"/>
    <property type="project" value="InterPro"/>
</dbReference>
<protein>
    <recommendedName>
        <fullName evidence="5">Haloacid dehalogenase</fullName>
    </recommendedName>
</protein>
<dbReference type="Proteomes" id="UP000785200">
    <property type="component" value="Unassembled WGS sequence"/>
</dbReference>